<dbReference type="CDD" id="cd00198">
    <property type="entry name" value="vWFA"/>
    <property type="match status" value="1"/>
</dbReference>
<proteinExistence type="predicted"/>
<dbReference type="SUPFAM" id="SSF53300">
    <property type="entry name" value="vWA-like"/>
    <property type="match status" value="1"/>
</dbReference>
<reference evidence="1" key="1">
    <citation type="journal article" date="2020" name="Nature">
        <title>Giant virus diversity and host interactions through global metagenomics.</title>
        <authorList>
            <person name="Schulz F."/>
            <person name="Roux S."/>
            <person name="Paez-Espino D."/>
            <person name="Jungbluth S."/>
            <person name="Walsh D.A."/>
            <person name="Denef V.J."/>
            <person name="McMahon K.D."/>
            <person name="Konstantinidis K.T."/>
            <person name="Eloe-Fadrosh E.A."/>
            <person name="Kyrpides N.C."/>
            <person name="Woyke T."/>
        </authorList>
    </citation>
    <scope>NUCLEOTIDE SEQUENCE</scope>
    <source>
        <strain evidence="1">GVMAG-M-3300023179-27</strain>
    </source>
</reference>
<evidence type="ECO:0000313" key="1">
    <source>
        <dbReference type="EMBL" id="QHT25582.1"/>
    </source>
</evidence>
<sequence>MFKTWYNHFAPCDSSLFNHPSKKVEKTDDTVTLDGFLKIVMILDESGSMSSIRNDMIKSINDLITEQKQIKERPATFTLVKFNDKTTRVVVNKPLENVKLLTTEDYNPNGSTALYDCIGDTVKWFRNEKDVLLIIVTDGQENASTKYRKSEVLRMIEEKKESNGWTYVYLSDDLSTAKQADDIGIYESTYATNCVIEKQNFGSYISKNLNSAVKSHRRTGVTVQSSLNKH</sequence>
<protein>
    <recommendedName>
        <fullName evidence="2">VWFA domain-containing protein</fullName>
    </recommendedName>
</protein>
<dbReference type="EMBL" id="MN739773">
    <property type="protein sequence ID" value="QHT25582.1"/>
    <property type="molecule type" value="Genomic_DNA"/>
</dbReference>
<organism evidence="1">
    <name type="scientific">viral metagenome</name>
    <dbReference type="NCBI Taxonomy" id="1070528"/>
    <lineage>
        <taxon>unclassified sequences</taxon>
        <taxon>metagenomes</taxon>
        <taxon>organismal metagenomes</taxon>
    </lineage>
</organism>
<accession>A0A6C0EA08</accession>
<name>A0A6C0EA08_9ZZZZ</name>
<dbReference type="Gene3D" id="3.40.50.410">
    <property type="entry name" value="von Willebrand factor, type A domain"/>
    <property type="match status" value="1"/>
</dbReference>
<dbReference type="AlphaFoldDB" id="A0A6C0EA08"/>
<evidence type="ECO:0008006" key="2">
    <source>
        <dbReference type="Google" id="ProtNLM"/>
    </source>
</evidence>
<dbReference type="InterPro" id="IPR036465">
    <property type="entry name" value="vWFA_dom_sf"/>
</dbReference>